<evidence type="ECO:0000259" key="2">
    <source>
        <dbReference type="SMART" id="SM00849"/>
    </source>
</evidence>
<sequence>MNCQSLLAGATIALISSFGTAALAQPFEGCPSKEILAQFEEFGRTRKMPPELGAWLNNPKAQYIEPWKAFDNVYYVGVCWVSSWVIRTSDGVVLIDTLHEPHVDQLIANLRKVGADLADIKYVLMTHGHFDHVGGAAKLKPLLPNAKFVMTKIGWSEAIAAAKQSEGTPRPWSMIDQDVVVGDGNVIRSGNNTFGVLETPGHTHGTASYTYDVKDGTKTYRAVTVGGLGLNAIENSKQVEGYIASLDTIKKPVEQPNNPVTVHLTTHPFSNGLTELREKVVSRAPNEPNPLVDPQGLLDQVAYLRKGAEERLAIERKAGR</sequence>
<name>A0AAE9SS29_9BRAD</name>
<dbReference type="AlphaFoldDB" id="A0AAE9SS29"/>
<evidence type="ECO:0000313" key="4">
    <source>
        <dbReference type="Proteomes" id="UP001058872"/>
    </source>
</evidence>
<evidence type="ECO:0000313" key="3">
    <source>
        <dbReference type="EMBL" id="UUO69060.1"/>
    </source>
</evidence>
<evidence type="ECO:0000256" key="1">
    <source>
        <dbReference type="SAM" id="SignalP"/>
    </source>
</evidence>
<dbReference type="Gene3D" id="3.60.15.10">
    <property type="entry name" value="Ribonuclease Z/Hydroxyacylglutathione hydrolase-like"/>
    <property type="match status" value="1"/>
</dbReference>
<feature type="chain" id="PRO_5041942064" evidence="1">
    <location>
        <begin position="22"/>
        <end position="320"/>
    </location>
</feature>
<proteinExistence type="predicted"/>
<dbReference type="Pfam" id="PF00753">
    <property type="entry name" value="Lactamase_B"/>
    <property type="match status" value="1"/>
</dbReference>
<accession>A0AAE9SS29</accession>
<dbReference type="InterPro" id="IPR001279">
    <property type="entry name" value="Metallo-B-lactamas"/>
</dbReference>
<feature type="signal peptide" evidence="1">
    <location>
        <begin position="1"/>
        <end position="21"/>
    </location>
</feature>
<dbReference type="EMBL" id="CP028989">
    <property type="protein sequence ID" value="UUO69060.1"/>
    <property type="molecule type" value="Genomic_DNA"/>
</dbReference>
<protein>
    <submittedName>
        <fullName evidence="3">MBL fold metallo-hydrolase</fullName>
    </submittedName>
</protein>
<dbReference type="Proteomes" id="UP001058872">
    <property type="component" value="Chromosome"/>
</dbReference>
<dbReference type="SUPFAM" id="SSF56281">
    <property type="entry name" value="Metallo-hydrolase/oxidoreductase"/>
    <property type="match status" value="1"/>
</dbReference>
<dbReference type="PANTHER" id="PTHR42951">
    <property type="entry name" value="METALLO-BETA-LACTAMASE DOMAIN-CONTAINING"/>
    <property type="match status" value="1"/>
</dbReference>
<dbReference type="RefSeq" id="WP_257175905.1">
    <property type="nucleotide sequence ID" value="NZ_CP028989.1"/>
</dbReference>
<organism evidence="3 4">
    <name type="scientific">Bradyrhizobium betae</name>
    <dbReference type="NCBI Taxonomy" id="244734"/>
    <lineage>
        <taxon>Bacteria</taxon>
        <taxon>Pseudomonadati</taxon>
        <taxon>Pseudomonadota</taxon>
        <taxon>Alphaproteobacteria</taxon>
        <taxon>Hyphomicrobiales</taxon>
        <taxon>Nitrobacteraceae</taxon>
        <taxon>Bradyrhizobium</taxon>
    </lineage>
</organism>
<dbReference type="CDD" id="cd16280">
    <property type="entry name" value="metallo-hydrolase-like_MBL-fold"/>
    <property type="match status" value="1"/>
</dbReference>
<dbReference type="InterPro" id="IPR036866">
    <property type="entry name" value="RibonucZ/Hydroxyglut_hydro"/>
</dbReference>
<reference evidence="3" key="1">
    <citation type="submission" date="2018-04" db="EMBL/GenBank/DDBJ databases">
        <title>Genomes of Endosymbiotic and Endophytic Bradyrhizobium Publication status.</title>
        <authorList>
            <person name="Guha S."/>
            <person name="Jorrin B."/>
            <person name="Sarkar M."/>
            <person name="Poole P.S."/>
            <person name="DasGupta M."/>
        </authorList>
    </citation>
    <scope>NUCLEOTIDE SEQUENCE</scope>
    <source>
        <strain evidence="3">WBOS16</strain>
    </source>
</reference>
<gene>
    <name evidence="3" type="ORF">DCM83_30150</name>
</gene>
<feature type="domain" description="Metallo-beta-lactamase" evidence="2">
    <location>
        <begin position="80"/>
        <end position="267"/>
    </location>
</feature>
<keyword evidence="1" id="KW-0732">Signal</keyword>
<dbReference type="SMART" id="SM00849">
    <property type="entry name" value="Lactamase_B"/>
    <property type="match status" value="1"/>
</dbReference>
<dbReference type="InterPro" id="IPR050855">
    <property type="entry name" value="NDM-1-like"/>
</dbReference>
<dbReference type="PANTHER" id="PTHR42951:SF22">
    <property type="entry name" value="METALLO BETA-LACTAMASE SUPERFAMILY LIPOPROTEIN"/>
    <property type="match status" value="1"/>
</dbReference>